<dbReference type="InterPro" id="IPR000679">
    <property type="entry name" value="Znf_GATA"/>
</dbReference>
<keyword evidence="1" id="KW-0479">Metal-binding</keyword>
<dbReference type="InterPro" id="IPR051140">
    <property type="entry name" value="GATA_TF"/>
</dbReference>
<evidence type="ECO:0000313" key="7">
    <source>
        <dbReference type="EMBL" id="PSR97007.1"/>
    </source>
</evidence>
<reference evidence="7 8" key="1">
    <citation type="journal article" date="2018" name="Mycol. Prog.">
        <title>Coniella lustricola, a new species from submerged detritus.</title>
        <authorList>
            <person name="Raudabaugh D.B."/>
            <person name="Iturriaga T."/>
            <person name="Carver A."/>
            <person name="Mondo S."/>
            <person name="Pangilinan J."/>
            <person name="Lipzen A."/>
            <person name="He G."/>
            <person name="Amirebrahimi M."/>
            <person name="Grigoriev I.V."/>
            <person name="Miller A.N."/>
        </authorList>
    </citation>
    <scope>NUCLEOTIDE SEQUENCE [LARGE SCALE GENOMIC DNA]</scope>
    <source>
        <strain evidence="7 8">B22-T-1</strain>
    </source>
</reference>
<keyword evidence="8" id="KW-1185">Reference proteome</keyword>
<dbReference type="PROSITE" id="PS50114">
    <property type="entry name" value="GATA_ZN_FINGER_2"/>
    <property type="match status" value="1"/>
</dbReference>
<feature type="compositionally biased region" description="Basic and acidic residues" evidence="5">
    <location>
        <begin position="64"/>
        <end position="75"/>
    </location>
</feature>
<dbReference type="GO" id="GO:0006355">
    <property type="term" value="P:regulation of DNA-templated transcription"/>
    <property type="evidence" value="ECO:0007669"/>
    <property type="project" value="InterPro"/>
</dbReference>
<dbReference type="STRING" id="2025994.A0A2T3AFS0"/>
<dbReference type="InterPro" id="IPR013088">
    <property type="entry name" value="Znf_NHR/GATA"/>
</dbReference>
<keyword evidence="3" id="KW-0862">Zinc</keyword>
<organism evidence="7 8">
    <name type="scientific">Coniella lustricola</name>
    <dbReference type="NCBI Taxonomy" id="2025994"/>
    <lineage>
        <taxon>Eukaryota</taxon>
        <taxon>Fungi</taxon>
        <taxon>Dikarya</taxon>
        <taxon>Ascomycota</taxon>
        <taxon>Pezizomycotina</taxon>
        <taxon>Sordariomycetes</taxon>
        <taxon>Sordariomycetidae</taxon>
        <taxon>Diaporthales</taxon>
        <taxon>Schizoparmaceae</taxon>
        <taxon>Coniella</taxon>
    </lineage>
</organism>
<evidence type="ECO:0000256" key="4">
    <source>
        <dbReference type="PROSITE-ProRule" id="PRU00094"/>
    </source>
</evidence>
<evidence type="ECO:0000256" key="3">
    <source>
        <dbReference type="ARBA" id="ARBA00022833"/>
    </source>
</evidence>
<proteinExistence type="predicted"/>
<evidence type="ECO:0000259" key="6">
    <source>
        <dbReference type="PROSITE" id="PS50114"/>
    </source>
</evidence>
<feature type="region of interest" description="Disordered" evidence="5">
    <location>
        <begin position="1"/>
        <end position="279"/>
    </location>
</feature>
<dbReference type="GO" id="GO:0008270">
    <property type="term" value="F:zinc ion binding"/>
    <property type="evidence" value="ECO:0007669"/>
    <property type="project" value="UniProtKB-KW"/>
</dbReference>
<dbReference type="AlphaFoldDB" id="A0A2T3AFS0"/>
<feature type="compositionally biased region" description="Basic and acidic residues" evidence="5">
    <location>
        <begin position="9"/>
        <end position="21"/>
    </location>
</feature>
<dbReference type="Gene3D" id="3.30.50.10">
    <property type="entry name" value="Erythroid Transcription Factor GATA-1, subunit A"/>
    <property type="match status" value="1"/>
</dbReference>
<evidence type="ECO:0000256" key="1">
    <source>
        <dbReference type="ARBA" id="ARBA00022723"/>
    </source>
</evidence>
<dbReference type="PROSITE" id="PS00344">
    <property type="entry name" value="GATA_ZN_FINGER_1"/>
    <property type="match status" value="1"/>
</dbReference>
<dbReference type="InParanoid" id="A0A2T3AFS0"/>
<dbReference type="OrthoDB" id="2162994at2759"/>
<feature type="domain" description="GATA-type" evidence="6">
    <location>
        <begin position="413"/>
        <end position="443"/>
    </location>
</feature>
<accession>A0A2T3AFS0</accession>
<sequence length="466" mass="51689">MEIGNSAARQRDSREIPRREGPIMATATLLNPMPHYQPHHPAYPSNYSHPSTNSNGPSMMSPVEPRRNPDDHEPPRQSLPSIQEVIGAKPPSSAYPHSISTSASGAPSLPSPFTSSGSARPFPELSSPQDRHPSPRALHIPNMFPARGEPIPPFADPSRSSLHHSRPPPPPPPTNSYHPGARPTPPPLKMETHMPERHGDRHGDPHRAANGYPHSAVSEPTNLPYPSQQPPPPQLPPGQLPLSAPHMSPRYSSGPSLPSPFDESRSSMHEDADYRRSENKYEQTLSRHFEAWQYQESLAKIASGSRTIFNFADAYGRCAAEEQGPASHMPTRLPSEREVGDMLNMAEWMRGMLDNLRTMVQHSMVMNDRAREATRGKGAYDDEDVVMFGDGMKSTYEMAGVKKRRGRAAPPGRCHSCNRIDTPEWRRGPDGARTLCNACGLHYAKLERKKQIDAKNVRPRQSVERS</sequence>
<dbReference type="Pfam" id="PF00320">
    <property type="entry name" value="GATA"/>
    <property type="match status" value="1"/>
</dbReference>
<feature type="compositionally biased region" description="Polar residues" evidence="5">
    <location>
        <begin position="45"/>
        <end position="58"/>
    </location>
</feature>
<keyword evidence="2 4" id="KW-0863">Zinc-finger</keyword>
<dbReference type="PANTHER" id="PTHR45658">
    <property type="entry name" value="GATA TRANSCRIPTION FACTOR"/>
    <property type="match status" value="1"/>
</dbReference>
<dbReference type="SMART" id="SM00401">
    <property type="entry name" value="ZnF_GATA"/>
    <property type="match status" value="1"/>
</dbReference>
<protein>
    <recommendedName>
        <fullName evidence="6">GATA-type domain-containing protein</fullName>
    </recommendedName>
</protein>
<dbReference type="GO" id="GO:0043565">
    <property type="term" value="F:sequence-specific DNA binding"/>
    <property type="evidence" value="ECO:0007669"/>
    <property type="project" value="InterPro"/>
</dbReference>
<feature type="compositionally biased region" description="Basic and acidic residues" evidence="5">
    <location>
        <begin position="190"/>
        <end position="207"/>
    </location>
</feature>
<dbReference type="CDD" id="cd00202">
    <property type="entry name" value="ZnF_GATA"/>
    <property type="match status" value="1"/>
</dbReference>
<gene>
    <name evidence="7" type="ORF">BD289DRAFT_124472</name>
</gene>
<dbReference type="EMBL" id="KZ678395">
    <property type="protein sequence ID" value="PSR97007.1"/>
    <property type="molecule type" value="Genomic_DNA"/>
</dbReference>
<dbReference type="Proteomes" id="UP000241462">
    <property type="component" value="Unassembled WGS sequence"/>
</dbReference>
<evidence type="ECO:0000313" key="8">
    <source>
        <dbReference type="Proteomes" id="UP000241462"/>
    </source>
</evidence>
<dbReference type="SUPFAM" id="SSF57716">
    <property type="entry name" value="Glucocorticoid receptor-like (DNA-binding domain)"/>
    <property type="match status" value="1"/>
</dbReference>
<name>A0A2T3AFS0_9PEZI</name>
<feature type="compositionally biased region" description="Basic and acidic residues" evidence="5">
    <location>
        <begin position="262"/>
        <end position="279"/>
    </location>
</feature>
<evidence type="ECO:0000256" key="2">
    <source>
        <dbReference type="ARBA" id="ARBA00022771"/>
    </source>
</evidence>
<dbReference type="PANTHER" id="PTHR45658:SF122">
    <property type="entry name" value="GATA ZINC FINGER DOMAIN-CONTAINING PROTEIN 6"/>
    <property type="match status" value="1"/>
</dbReference>
<feature type="compositionally biased region" description="Pro residues" evidence="5">
    <location>
        <begin position="227"/>
        <end position="239"/>
    </location>
</feature>
<evidence type="ECO:0000256" key="5">
    <source>
        <dbReference type="SAM" id="MobiDB-lite"/>
    </source>
</evidence>
<feature type="compositionally biased region" description="Polar residues" evidence="5">
    <location>
        <begin position="98"/>
        <end position="118"/>
    </location>
</feature>